<dbReference type="Proteomes" id="UP000734854">
    <property type="component" value="Unassembled WGS sequence"/>
</dbReference>
<accession>A0A8J5EVB2</accession>
<protein>
    <submittedName>
        <fullName evidence="1">Uncharacterized protein</fullName>
    </submittedName>
</protein>
<organism evidence="1 2">
    <name type="scientific">Zingiber officinale</name>
    <name type="common">Ginger</name>
    <name type="synonym">Amomum zingiber</name>
    <dbReference type="NCBI Taxonomy" id="94328"/>
    <lineage>
        <taxon>Eukaryota</taxon>
        <taxon>Viridiplantae</taxon>
        <taxon>Streptophyta</taxon>
        <taxon>Embryophyta</taxon>
        <taxon>Tracheophyta</taxon>
        <taxon>Spermatophyta</taxon>
        <taxon>Magnoliopsida</taxon>
        <taxon>Liliopsida</taxon>
        <taxon>Zingiberales</taxon>
        <taxon>Zingiberaceae</taxon>
        <taxon>Zingiber</taxon>
    </lineage>
</organism>
<dbReference type="AlphaFoldDB" id="A0A8J5EVB2"/>
<gene>
    <name evidence="1" type="ORF">ZIOFF_070267</name>
</gene>
<evidence type="ECO:0000313" key="2">
    <source>
        <dbReference type="Proteomes" id="UP000734854"/>
    </source>
</evidence>
<comment type="caution">
    <text evidence="1">The sequence shown here is derived from an EMBL/GenBank/DDBJ whole genome shotgun (WGS) entry which is preliminary data.</text>
</comment>
<reference evidence="1 2" key="1">
    <citation type="submission" date="2020-08" db="EMBL/GenBank/DDBJ databases">
        <title>Plant Genome Project.</title>
        <authorList>
            <person name="Zhang R.-G."/>
        </authorList>
    </citation>
    <scope>NUCLEOTIDE SEQUENCE [LARGE SCALE GENOMIC DNA]</scope>
    <source>
        <tissue evidence="1">Rhizome</tissue>
    </source>
</reference>
<name>A0A8J5EVB2_ZINOF</name>
<dbReference type="EMBL" id="JACMSC010000020">
    <property type="protein sequence ID" value="KAG6472789.1"/>
    <property type="molecule type" value="Genomic_DNA"/>
</dbReference>
<sequence length="198" mass="22094">METALSEQRDKDNNGADCSQNPCRRVFQCLGMLRSLHGLPPAPGSSTNSTKMGWEQTIFVKVNDWDLSVDACVALGIEGRITEGVACGRCIVLTCVRLDQSIDLFGARQSKGHQIFVMAGFDRKPVQLSSRWFMVVNLVGQDDQICCGGRSYLSMDAGISIRMVDLLKAMIFTFFMRREEEMVHMSTTVTCQLFLDSF</sequence>
<proteinExistence type="predicted"/>
<keyword evidence="2" id="KW-1185">Reference proteome</keyword>
<evidence type="ECO:0000313" key="1">
    <source>
        <dbReference type="EMBL" id="KAG6472789.1"/>
    </source>
</evidence>